<dbReference type="InterPro" id="IPR046651">
    <property type="entry name" value="DUF6763"/>
</dbReference>
<protein>
    <submittedName>
        <fullName evidence="1">Uncharacterized protein</fullName>
    </submittedName>
</protein>
<dbReference type="Pfam" id="PF20549">
    <property type="entry name" value="DUF6763"/>
    <property type="match status" value="1"/>
</dbReference>
<dbReference type="EMBL" id="BSPD01000073">
    <property type="protein sequence ID" value="GLS27280.1"/>
    <property type="molecule type" value="Genomic_DNA"/>
</dbReference>
<reference evidence="1 2" key="1">
    <citation type="journal article" date="2014" name="Int. J. Syst. Evol. Microbiol.">
        <title>Complete genome sequence of Corynebacterium casei LMG S-19264T (=DSM 44701T), isolated from a smear-ripened cheese.</title>
        <authorList>
            <consortium name="US DOE Joint Genome Institute (JGI-PGF)"/>
            <person name="Walter F."/>
            <person name="Albersmeier A."/>
            <person name="Kalinowski J."/>
            <person name="Ruckert C."/>
        </authorList>
    </citation>
    <scope>NUCLEOTIDE SEQUENCE [LARGE SCALE GENOMIC DNA]</scope>
    <source>
        <strain evidence="1 2">NBRC 110095</strain>
    </source>
</reference>
<dbReference type="AlphaFoldDB" id="A0AA37TC36"/>
<organism evidence="1 2">
    <name type="scientific">Marinibactrum halimedae</name>
    <dbReference type="NCBI Taxonomy" id="1444977"/>
    <lineage>
        <taxon>Bacteria</taxon>
        <taxon>Pseudomonadati</taxon>
        <taxon>Pseudomonadota</taxon>
        <taxon>Gammaproteobacteria</taxon>
        <taxon>Cellvibrionales</taxon>
        <taxon>Cellvibrionaceae</taxon>
        <taxon>Marinibactrum</taxon>
    </lineage>
</organism>
<evidence type="ECO:0000313" key="2">
    <source>
        <dbReference type="Proteomes" id="UP001156870"/>
    </source>
</evidence>
<dbReference type="RefSeq" id="WP_232593802.1">
    <property type="nucleotide sequence ID" value="NZ_BSPD01000073.1"/>
</dbReference>
<comment type="caution">
    <text evidence="1">The sequence shown here is derived from an EMBL/GenBank/DDBJ whole genome shotgun (WGS) entry which is preliminary data.</text>
</comment>
<dbReference type="Proteomes" id="UP001156870">
    <property type="component" value="Unassembled WGS sequence"/>
</dbReference>
<gene>
    <name evidence="1" type="ORF">GCM10007877_29990</name>
</gene>
<sequence>MGKLYPIIGEWYCDDTDGTVFEVVALDESNGTVDIQYTGGEIAEWDLETWATLPITAAAAPEDSTSGYEIASEDKWLNDTTHQEVMDWERQMSAIEPDTFPDFDDL</sequence>
<name>A0AA37TC36_9GAMM</name>
<keyword evidence="2" id="KW-1185">Reference proteome</keyword>
<evidence type="ECO:0000313" key="1">
    <source>
        <dbReference type="EMBL" id="GLS27280.1"/>
    </source>
</evidence>
<proteinExistence type="predicted"/>
<accession>A0AA37TC36</accession>